<dbReference type="GO" id="GO:0016301">
    <property type="term" value="F:kinase activity"/>
    <property type="evidence" value="ECO:0007669"/>
    <property type="project" value="UniProtKB-KW"/>
</dbReference>
<organism evidence="1 2">
    <name type="scientific">Veronia nyctiphanis</name>
    <dbReference type="NCBI Taxonomy" id="1278244"/>
    <lineage>
        <taxon>Bacteria</taxon>
        <taxon>Pseudomonadati</taxon>
        <taxon>Pseudomonadota</taxon>
        <taxon>Gammaproteobacteria</taxon>
        <taxon>Vibrionales</taxon>
        <taxon>Vibrionaceae</taxon>
        <taxon>Veronia</taxon>
    </lineage>
</organism>
<dbReference type="InterPro" id="IPR027417">
    <property type="entry name" value="P-loop_NTPase"/>
</dbReference>
<keyword evidence="1" id="KW-0418">Kinase</keyword>
<dbReference type="InterPro" id="IPR052922">
    <property type="entry name" value="Cytidylate_Kinase-2"/>
</dbReference>
<name>A0A4Q0YUF4_9GAMM</name>
<dbReference type="PANTHER" id="PTHR37816">
    <property type="entry name" value="YALI0E33011P"/>
    <property type="match status" value="1"/>
</dbReference>
<dbReference type="SUPFAM" id="SSF52540">
    <property type="entry name" value="P-loop containing nucleoside triphosphate hydrolases"/>
    <property type="match status" value="1"/>
</dbReference>
<dbReference type="OrthoDB" id="5296079at2"/>
<dbReference type="Gene3D" id="3.40.50.300">
    <property type="entry name" value="P-loop containing nucleotide triphosphate hydrolases"/>
    <property type="match status" value="1"/>
</dbReference>
<dbReference type="RefSeq" id="WP_129120881.1">
    <property type="nucleotide sequence ID" value="NZ_PEIB01000002.1"/>
</dbReference>
<keyword evidence="1" id="KW-0808">Transferase</keyword>
<keyword evidence="2" id="KW-1185">Reference proteome</keyword>
<dbReference type="EMBL" id="PEIB01000002">
    <property type="protein sequence ID" value="RXJ74413.1"/>
    <property type="molecule type" value="Genomic_DNA"/>
</dbReference>
<comment type="caution">
    <text evidence="1">The sequence shown here is derived from an EMBL/GenBank/DDBJ whole genome shotgun (WGS) entry which is preliminary data.</text>
</comment>
<dbReference type="PANTHER" id="PTHR37816:SF1">
    <property type="entry name" value="TOXIN"/>
    <property type="match status" value="1"/>
</dbReference>
<reference evidence="1 2" key="1">
    <citation type="submission" date="2017-10" db="EMBL/GenBank/DDBJ databases">
        <title>Nyctiphanis sp. nov., isolated from the stomach of the euphausiid Nyctiphanes simplex (Hansen, 1911) in the Gulf of California.</title>
        <authorList>
            <person name="Gomez-Gil B."/>
            <person name="Aguilar-Mendez M."/>
            <person name="Lopez-Cortes A."/>
            <person name="Gomez-Gutierrez J."/>
            <person name="Roque A."/>
            <person name="Lang E."/>
            <person name="Gonzalez-Castillo A."/>
        </authorList>
    </citation>
    <scope>NUCLEOTIDE SEQUENCE [LARGE SCALE GENOMIC DNA]</scope>
    <source>
        <strain evidence="1 2">CAIM 600</strain>
    </source>
</reference>
<dbReference type="Proteomes" id="UP000290287">
    <property type="component" value="Unassembled WGS sequence"/>
</dbReference>
<sequence length="185" mass="21203">MLRIKVVGTNGSGKSYFSAKLSRVLNVPYIEMDAHYWRPDWQTAPSREFVTNLKTAMRSSSWVMDGNYDHISGEVMPDVDTLIWLDYSFSRTVSQALRSAVNNVVTRKEMWAGNRETLKTAFFSKDSRFISTVKTYHQTRRHLSARVTEEGMKHLNIIRLKHPDEAAAFLSAMQPAKQETVQIVS</sequence>
<evidence type="ECO:0000313" key="2">
    <source>
        <dbReference type="Proteomes" id="UP000290287"/>
    </source>
</evidence>
<accession>A0A4Q0YUF4</accession>
<gene>
    <name evidence="1" type="ORF">CS022_02050</name>
</gene>
<proteinExistence type="predicted"/>
<evidence type="ECO:0000313" key="1">
    <source>
        <dbReference type="EMBL" id="RXJ74413.1"/>
    </source>
</evidence>
<protein>
    <submittedName>
        <fullName evidence="1">Adenylate kinase</fullName>
    </submittedName>
</protein>
<dbReference type="AlphaFoldDB" id="A0A4Q0YUF4"/>